<proteinExistence type="predicted"/>
<accession>A0A8R1UTM3</accession>
<protein>
    <submittedName>
        <fullName evidence="3">Uncharacterized protein</fullName>
    </submittedName>
</protein>
<organism evidence="3 4">
    <name type="scientific">Pristionchus pacificus</name>
    <name type="common">Parasitic nematode worm</name>
    <dbReference type="NCBI Taxonomy" id="54126"/>
    <lineage>
        <taxon>Eukaryota</taxon>
        <taxon>Metazoa</taxon>
        <taxon>Ecdysozoa</taxon>
        <taxon>Nematoda</taxon>
        <taxon>Chromadorea</taxon>
        <taxon>Rhabditida</taxon>
        <taxon>Rhabditina</taxon>
        <taxon>Diplogasteromorpha</taxon>
        <taxon>Diplogasteroidea</taxon>
        <taxon>Neodiplogasteridae</taxon>
        <taxon>Pristionchus</taxon>
    </lineage>
</organism>
<sequence>MNLLSHLVLLLSLLYFVTSCAPNGGLVPTPSPGGITDAPGEEEATEPPPGDDAAAEGKRRRRNAMRSSVEQIAHPLPDIHHLVRNDSVKVIVRDGREGR</sequence>
<feature type="chain" id="PRO_5043814461" evidence="2">
    <location>
        <begin position="20"/>
        <end position="99"/>
    </location>
</feature>
<reference evidence="4" key="1">
    <citation type="journal article" date="2008" name="Nat. Genet.">
        <title>The Pristionchus pacificus genome provides a unique perspective on nematode lifestyle and parasitism.</title>
        <authorList>
            <person name="Dieterich C."/>
            <person name="Clifton S.W."/>
            <person name="Schuster L.N."/>
            <person name="Chinwalla A."/>
            <person name="Delehaunty K."/>
            <person name="Dinkelacker I."/>
            <person name="Fulton L."/>
            <person name="Fulton R."/>
            <person name="Godfrey J."/>
            <person name="Minx P."/>
            <person name="Mitreva M."/>
            <person name="Roeseler W."/>
            <person name="Tian H."/>
            <person name="Witte H."/>
            <person name="Yang S.P."/>
            <person name="Wilson R.K."/>
            <person name="Sommer R.J."/>
        </authorList>
    </citation>
    <scope>NUCLEOTIDE SEQUENCE [LARGE SCALE GENOMIC DNA]</scope>
    <source>
        <strain evidence="4">PS312</strain>
    </source>
</reference>
<reference evidence="3" key="2">
    <citation type="submission" date="2022-06" db="UniProtKB">
        <authorList>
            <consortium name="EnsemblMetazoa"/>
        </authorList>
    </citation>
    <scope>IDENTIFICATION</scope>
    <source>
        <strain evidence="3">PS312</strain>
    </source>
</reference>
<accession>A0A2A6C4J0</accession>
<keyword evidence="2" id="KW-0732">Signal</keyword>
<dbReference type="AlphaFoldDB" id="A0A2A6C4J0"/>
<keyword evidence="4" id="KW-1185">Reference proteome</keyword>
<evidence type="ECO:0000256" key="1">
    <source>
        <dbReference type="SAM" id="MobiDB-lite"/>
    </source>
</evidence>
<feature type="signal peptide" evidence="2">
    <location>
        <begin position="1"/>
        <end position="19"/>
    </location>
</feature>
<dbReference type="EnsemblMetazoa" id="PPA40334.1">
    <property type="protein sequence ID" value="PPA40334.1"/>
    <property type="gene ID" value="WBGene00278703"/>
</dbReference>
<evidence type="ECO:0000313" key="4">
    <source>
        <dbReference type="Proteomes" id="UP000005239"/>
    </source>
</evidence>
<evidence type="ECO:0000256" key="2">
    <source>
        <dbReference type="SAM" id="SignalP"/>
    </source>
</evidence>
<feature type="region of interest" description="Disordered" evidence="1">
    <location>
        <begin position="24"/>
        <end position="72"/>
    </location>
</feature>
<name>A0A2A6C4J0_PRIPA</name>
<dbReference type="Proteomes" id="UP000005239">
    <property type="component" value="Unassembled WGS sequence"/>
</dbReference>
<evidence type="ECO:0000313" key="3">
    <source>
        <dbReference type="EnsemblMetazoa" id="PPA40334.1"/>
    </source>
</evidence>
<gene>
    <name evidence="3" type="primary">WBGene00278703</name>
</gene>